<proteinExistence type="predicted"/>
<keyword evidence="7" id="KW-0675">Receptor</keyword>
<dbReference type="STRING" id="45351.A7SBN8"/>
<evidence type="ECO:0000256" key="7">
    <source>
        <dbReference type="ARBA" id="ARBA00023170"/>
    </source>
</evidence>
<dbReference type="PANTHER" id="PTHR24249">
    <property type="entry name" value="HISTAMINE RECEPTOR-RELATED G-PROTEIN COUPLED RECEPTOR"/>
    <property type="match status" value="1"/>
</dbReference>
<dbReference type="OMA" id="WIGAILM"/>
<feature type="transmembrane region" description="Helical" evidence="9">
    <location>
        <begin position="218"/>
        <end position="239"/>
    </location>
</feature>
<evidence type="ECO:0000256" key="9">
    <source>
        <dbReference type="SAM" id="Phobius"/>
    </source>
</evidence>
<dbReference type="AlphaFoldDB" id="A7SBN8"/>
<comment type="subcellular location">
    <subcellularLocation>
        <location evidence="1">Cell membrane</location>
        <topology evidence="1">Multi-pass membrane protein</topology>
    </subcellularLocation>
</comment>
<dbReference type="Proteomes" id="UP000001593">
    <property type="component" value="Unassembled WGS sequence"/>
</dbReference>
<dbReference type="Gene3D" id="1.20.1070.10">
    <property type="entry name" value="Rhodopsin 7-helix transmembrane proteins"/>
    <property type="match status" value="1"/>
</dbReference>
<keyword evidence="2" id="KW-1003">Cell membrane</keyword>
<feature type="transmembrane region" description="Helical" evidence="9">
    <location>
        <begin position="251"/>
        <end position="269"/>
    </location>
</feature>
<feature type="transmembrane region" description="Helical" evidence="9">
    <location>
        <begin position="94"/>
        <end position="115"/>
    </location>
</feature>
<feature type="transmembrane region" description="Helical" evidence="9">
    <location>
        <begin position="167"/>
        <end position="187"/>
    </location>
</feature>
<dbReference type="GO" id="GO:0005886">
    <property type="term" value="C:plasma membrane"/>
    <property type="evidence" value="ECO:0000318"/>
    <property type="project" value="GO_Central"/>
</dbReference>
<keyword evidence="12" id="KW-1185">Reference proteome</keyword>
<name>A7SBN8_NEMVE</name>
<dbReference type="SUPFAM" id="SSF81321">
    <property type="entry name" value="Family A G protein-coupled receptor-like"/>
    <property type="match status" value="1"/>
</dbReference>
<keyword evidence="5" id="KW-0297">G-protein coupled receptor</keyword>
<evidence type="ECO:0000256" key="8">
    <source>
        <dbReference type="ARBA" id="ARBA00023224"/>
    </source>
</evidence>
<feature type="domain" description="G-protein coupled receptors family 1 profile" evidence="10">
    <location>
        <begin position="39"/>
        <end position="267"/>
    </location>
</feature>
<dbReference type="InterPro" id="IPR000276">
    <property type="entry name" value="GPCR_Rhodpsn"/>
</dbReference>
<dbReference type="Pfam" id="PF00001">
    <property type="entry name" value="7tm_1"/>
    <property type="match status" value="2"/>
</dbReference>
<keyword evidence="8" id="KW-0807">Transducer</keyword>
<evidence type="ECO:0000256" key="2">
    <source>
        <dbReference type="ARBA" id="ARBA00022475"/>
    </source>
</evidence>
<evidence type="ECO:0000256" key="3">
    <source>
        <dbReference type="ARBA" id="ARBA00022692"/>
    </source>
</evidence>
<keyword evidence="6 9" id="KW-0472">Membrane</keyword>
<protein>
    <recommendedName>
        <fullName evidence="10">G-protein coupled receptors family 1 profile domain-containing protein</fullName>
    </recommendedName>
</protein>
<dbReference type="InterPro" id="IPR017452">
    <property type="entry name" value="GPCR_Rhodpsn_7TM"/>
</dbReference>
<dbReference type="PhylomeDB" id="A7SBN8"/>
<dbReference type="PANTHER" id="PTHR24249:SF372">
    <property type="entry name" value="G-PROTEIN COUPLED RECEPTORS FAMILY 1 PROFILE DOMAIN-CONTAINING PROTEIN"/>
    <property type="match status" value="1"/>
</dbReference>
<evidence type="ECO:0000256" key="4">
    <source>
        <dbReference type="ARBA" id="ARBA00022989"/>
    </source>
</evidence>
<feature type="transmembrane region" description="Helical" evidence="9">
    <location>
        <begin position="20"/>
        <end position="48"/>
    </location>
</feature>
<dbReference type="InParanoid" id="A7SBN8"/>
<dbReference type="InterPro" id="IPR050569">
    <property type="entry name" value="TAAR"/>
</dbReference>
<dbReference type="GO" id="GO:0004930">
    <property type="term" value="F:G protein-coupled receptor activity"/>
    <property type="evidence" value="ECO:0000318"/>
    <property type="project" value="GO_Central"/>
</dbReference>
<accession>A7SBN8</accession>
<dbReference type="EMBL" id="DS469617">
    <property type="protein sequence ID" value="EDO38875.1"/>
    <property type="molecule type" value="Genomic_DNA"/>
</dbReference>
<reference evidence="11 12" key="1">
    <citation type="journal article" date="2007" name="Science">
        <title>Sea anemone genome reveals ancestral eumetazoan gene repertoire and genomic organization.</title>
        <authorList>
            <person name="Putnam N.H."/>
            <person name="Srivastava M."/>
            <person name="Hellsten U."/>
            <person name="Dirks B."/>
            <person name="Chapman J."/>
            <person name="Salamov A."/>
            <person name="Terry A."/>
            <person name="Shapiro H."/>
            <person name="Lindquist E."/>
            <person name="Kapitonov V.V."/>
            <person name="Jurka J."/>
            <person name="Genikhovich G."/>
            <person name="Grigoriev I.V."/>
            <person name="Lucas S.M."/>
            <person name="Steele R.E."/>
            <person name="Finnerty J.R."/>
            <person name="Technau U."/>
            <person name="Martindale M.Q."/>
            <person name="Rokhsar D.S."/>
        </authorList>
    </citation>
    <scope>NUCLEOTIDE SEQUENCE [LARGE SCALE GENOMIC DNA]</scope>
    <source>
        <strain evidence="12">CH2 X CH6</strain>
    </source>
</reference>
<evidence type="ECO:0000256" key="1">
    <source>
        <dbReference type="ARBA" id="ARBA00004651"/>
    </source>
</evidence>
<evidence type="ECO:0000313" key="12">
    <source>
        <dbReference type="Proteomes" id="UP000001593"/>
    </source>
</evidence>
<sequence>MSSGNASRQTGFDPKTMPSAVIVSLSLFNALNSVLGTLVNFAVCVVIYQNEELQNGLDLLIGNLCLADLAVCALAEPMYIGFLHSKLNDQSSKAFETISVITLHAVAINLVVIAINRMNAIANPFKNTFIFSKAKVLMLISCVWIGAILMAVFLLETQEGKAFSPYSHLLLILTFLLAYVRIFWIANKQQRKIDIQREAISHNFQQVRLQRANRAARTTALIVLSFMICFFPDTVYDFIEDVDVMIERKKWLFSLLYFSCLLNPCIYMFRTDSFKAALKRTLGISN</sequence>
<feature type="transmembrane region" description="Helical" evidence="9">
    <location>
        <begin position="136"/>
        <end position="155"/>
    </location>
</feature>
<dbReference type="PRINTS" id="PR00237">
    <property type="entry name" value="GPCRRHODOPSN"/>
</dbReference>
<dbReference type="CDD" id="cd00637">
    <property type="entry name" value="7tm_classA_rhodopsin-like"/>
    <property type="match status" value="1"/>
</dbReference>
<dbReference type="eggNOG" id="KOG3656">
    <property type="taxonomic scope" value="Eukaryota"/>
</dbReference>
<dbReference type="PROSITE" id="PS50262">
    <property type="entry name" value="G_PROTEIN_RECEP_F1_2"/>
    <property type="match status" value="1"/>
</dbReference>
<dbReference type="GO" id="GO:0007186">
    <property type="term" value="P:G protein-coupled receptor signaling pathway"/>
    <property type="evidence" value="ECO:0000318"/>
    <property type="project" value="GO_Central"/>
</dbReference>
<evidence type="ECO:0000256" key="5">
    <source>
        <dbReference type="ARBA" id="ARBA00023040"/>
    </source>
</evidence>
<keyword evidence="4 9" id="KW-1133">Transmembrane helix</keyword>
<evidence type="ECO:0000256" key="6">
    <source>
        <dbReference type="ARBA" id="ARBA00023136"/>
    </source>
</evidence>
<gene>
    <name evidence="11" type="ORF">NEMVEDRAFT_v1g209780</name>
</gene>
<dbReference type="SMART" id="SM01381">
    <property type="entry name" value="7TM_GPCR_Srsx"/>
    <property type="match status" value="1"/>
</dbReference>
<dbReference type="HOGENOM" id="CLU_974180_0_0_1"/>
<organism evidence="11 12">
    <name type="scientific">Nematostella vectensis</name>
    <name type="common">Starlet sea anemone</name>
    <dbReference type="NCBI Taxonomy" id="45351"/>
    <lineage>
        <taxon>Eukaryota</taxon>
        <taxon>Metazoa</taxon>
        <taxon>Cnidaria</taxon>
        <taxon>Anthozoa</taxon>
        <taxon>Hexacorallia</taxon>
        <taxon>Actiniaria</taxon>
        <taxon>Edwardsiidae</taxon>
        <taxon>Nematostella</taxon>
    </lineage>
</organism>
<evidence type="ECO:0000259" key="10">
    <source>
        <dbReference type="PROSITE" id="PS50262"/>
    </source>
</evidence>
<keyword evidence="3 9" id="KW-0812">Transmembrane</keyword>
<feature type="transmembrane region" description="Helical" evidence="9">
    <location>
        <begin position="60"/>
        <end position="82"/>
    </location>
</feature>
<evidence type="ECO:0000313" key="11">
    <source>
        <dbReference type="EMBL" id="EDO38875.1"/>
    </source>
</evidence>